<keyword evidence="15" id="KW-1185">Reference proteome</keyword>
<dbReference type="InterPro" id="IPR022783">
    <property type="entry name" value="GCFC_dom"/>
</dbReference>
<comment type="subcellular location">
    <subcellularLocation>
        <location evidence="1">Nucleus</location>
    </subcellularLocation>
</comment>
<feature type="compositionally biased region" description="Basic and acidic residues" evidence="11">
    <location>
        <begin position="322"/>
        <end position="332"/>
    </location>
</feature>
<dbReference type="InterPro" id="IPR012890">
    <property type="entry name" value="GCFC2-like"/>
</dbReference>
<keyword evidence="10" id="KW-0175">Coiled coil</keyword>
<dbReference type="GO" id="GO:0003677">
    <property type="term" value="F:DNA binding"/>
    <property type="evidence" value="ECO:0007669"/>
    <property type="project" value="InterPro"/>
</dbReference>
<sequence>MADNMADNRTEGTQEMAGEQVVPTRQAAGTPPPSSPVVTGVDLDTIIRLLSQTWETIERQAAQATEERAQAAQQLQAMSELKYTLKAELDAMETREGVGAVLSLIKDGQEYVVAYYSSKFSKPERNYCVTRKELAAMVKGLSHFHHYLYEAQFTISTDHAALRWLKTLKEPEGQLARWLGELEQYNYQDKNGGSTVSELDELGIIIVNGREAEAIAAKPGDSDEEDPEIAGKHKFRSKKSRTPQSLDPWKKILQSGQIPDANMIHAIRKQRQQARERGDMIPLDDTVRVEESKGRLVRDDDNDRSDDDEGDSRMDFSVNQQARDRQQRKEAFDAAQEGGSDDSDHEREWEKQQLLKAGANAKVAAAGDGELSQDGGDTNGLQYSSGDSATTLGTQEQRLWGSETLIPSSAASLPRPTNYQAEGILKRLQDSRASLEEVYRRHQSEADTIIDDLVACKSTIARCNGEQQPLISIFQFYQDIRGYVTDLRDCLNEKVPEITALEEQVYVLYRQRAQKLVQRRRQDIRDQNDEFSPFAGKGATADEYRTRRAAEREGRRTRRRREREKKGDINHHDGMSTDDEESQSEIQMMQTELEHIAAEARKIYEDVEEDFSQLKRIMARFEEWRKKDSPTYSDAYVSYNLPKIFAPYIRLQMLLWNPLMKDTDGLEIERMKWFNLLLLYGTDDVTDDDPRRLREDPDRKLMSHLVEKIVLVKLKEIIGCWWDPLSHVQTVRLVNLVRHYAEAYPSLGPSSKPLKEMTHAIIAKIKDAIDNDIFIPMFPKNVYDNKNSGVSLFFQRQFWLAWKLLSSTLMWHKVLSDSVIHDLAVRSLLNLYLLPALNLAAEINPSDALDKCRNVINALPRAWVKSEGTHAFLGRLEDFLVKLAEKLQTAHSPAVKEVCDLLKSIGAQSQAEKLAYKYQ</sequence>
<keyword evidence="7" id="KW-0378">Hydrolase</keyword>
<feature type="compositionally biased region" description="Basic and acidic residues" evidence="11">
    <location>
        <begin position="273"/>
        <end position="301"/>
    </location>
</feature>
<evidence type="ECO:0000256" key="5">
    <source>
        <dbReference type="ARBA" id="ARBA00022722"/>
    </source>
</evidence>
<dbReference type="Proteomes" id="UP000283509">
    <property type="component" value="Unassembled WGS sequence"/>
</dbReference>
<dbReference type="Pfam" id="PF07842">
    <property type="entry name" value="GCFC"/>
    <property type="match status" value="1"/>
</dbReference>
<feature type="region of interest" description="Disordered" evidence="11">
    <location>
        <begin position="1"/>
        <end position="38"/>
    </location>
</feature>
<reference evidence="14 15" key="1">
    <citation type="submission" date="2018-04" db="EMBL/GenBank/DDBJ databases">
        <authorList>
            <person name="Zhang X."/>
            <person name="Yuan J."/>
            <person name="Li F."/>
            <person name="Xiang J."/>
        </authorList>
    </citation>
    <scope>NUCLEOTIDE SEQUENCE [LARGE SCALE GENOMIC DNA]</scope>
    <source>
        <tissue evidence="14">Muscle</tissue>
    </source>
</reference>
<dbReference type="AlphaFoldDB" id="A0A3R7STW4"/>
<feature type="compositionally biased region" description="Basic residues" evidence="11">
    <location>
        <begin position="232"/>
        <end position="241"/>
    </location>
</feature>
<dbReference type="Pfam" id="PF17917">
    <property type="entry name" value="RT_RNaseH"/>
    <property type="match status" value="1"/>
</dbReference>
<proteinExistence type="inferred from homology"/>
<accession>A0A3R7STW4</accession>
<comment type="caution">
    <text evidence="14">The sequence shown here is derived from an EMBL/GenBank/DDBJ whole genome shotgun (WGS) entry which is preliminary data.</text>
</comment>
<dbReference type="InterPro" id="IPR041373">
    <property type="entry name" value="RT_RNaseH"/>
</dbReference>
<feature type="region of interest" description="Disordered" evidence="11">
    <location>
        <begin position="216"/>
        <end position="247"/>
    </location>
</feature>
<keyword evidence="5" id="KW-0540">Nuclease</keyword>
<evidence type="ECO:0000256" key="7">
    <source>
        <dbReference type="ARBA" id="ARBA00022801"/>
    </source>
</evidence>
<feature type="compositionally biased region" description="Polar residues" evidence="11">
    <location>
        <begin position="375"/>
        <end position="389"/>
    </location>
</feature>
<dbReference type="Pfam" id="PF15458">
    <property type="entry name" value="NTR2"/>
    <property type="match status" value="1"/>
</dbReference>
<dbReference type="InterPro" id="IPR028211">
    <property type="entry name" value="Ntr2"/>
</dbReference>
<feature type="region of interest" description="Disordered" evidence="11">
    <location>
        <begin position="268"/>
        <end position="349"/>
    </location>
</feature>
<dbReference type="InterPro" id="IPR043502">
    <property type="entry name" value="DNA/RNA_pol_sf"/>
</dbReference>
<dbReference type="EMBL" id="QCYY01001832">
    <property type="protein sequence ID" value="ROT74917.1"/>
    <property type="molecule type" value="Genomic_DNA"/>
</dbReference>
<dbReference type="GO" id="GO:0000390">
    <property type="term" value="P:spliceosomal complex disassembly"/>
    <property type="evidence" value="ECO:0007669"/>
    <property type="project" value="InterPro"/>
</dbReference>
<feature type="compositionally biased region" description="Basic and acidic residues" evidence="11">
    <location>
        <begin position="1"/>
        <end position="12"/>
    </location>
</feature>
<dbReference type="PANTHER" id="PTHR12214">
    <property type="entry name" value="GC-RICH SEQUENCE DNA-BINDING FACTOR"/>
    <property type="match status" value="1"/>
</dbReference>
<dbReference type="CDD" id="cd09274">
    <property type="entry name" value="RNase_HI_RT_Ty3"/>
    <property type="match status" value="1"/>
</dbReference>
<evidence type="ECO:0000256" key="11">
    <source>
        <dbReference type="SAM" id="MobiDB-lite"/>
    </source>
</evidence>
<gene>
    <name evidence="14" type="ORF">C7M84_006550</name>
</gene>
<name>A0A3R7STW4_PENVA</name>
<evidence type="ECO:0000256" key="9">
    <source>
        <dbReference type="ARBA" id="ARBA00023242"/>
    </source>
</evidence>
<organism evidence="14 15">
    <name type="scientific">Penaeus vannamei</name>
    <name type="common">Whiteleg shrimp</name>
    <name type="synonym">Litopenaeus vannamei</name>
    <dbReference type="NCBI Taxonomy" id="6689"/>
    <lineage>
        <taxon>Eukaryota</taxon>
        <taxon>Metazoa</taxon>
        <taxon>Ecdysozoa</taxon>
        <taxon>Arthropoda</taxon>
        <taxon>Crustacea</taxon>
        <taxon>Multicrustacea</taxon>
        <taxon>Malacostraca</taxon>
        <taxon>Eumalacostraca</taxon>
        <taxon>Eucarida</taxon>
        <taxon>Decapoda</taxon>
        <taxon>Dendrobranchiata</taxon>
        <taxon>Penaeoidea</taxon>
        <taxon>Penaeidae</taxon>
        <taxon>Penaeus</taxon>
    </lineage>
</organism>
<dbReference type="SUPFAM" id="SSF56672">
    <property type="entry name" value="DNA/RNA polymerases"/>
    <property type="match status" value="1"/>
</dbReference>
<evidence type="ECO:0000259" key="12">
    <source>
        <dbReference type="Pfam" id="PF07842"/>
    </source>
</evidence>
<feature type="domain" description="GCF C-terminal" evidence="12">
    <location>
        <begin position="614"/>
        <end position="830"/>
    </location>
</feature>
<protein>
    <submittedName>
        <fullName evidence="14">Putative PAX3-and PAX7-binding protein 1-like</fullName>
    </submittedName>
</protein>
<evidence type="ECO:0000256" key="6">
    <source>
        <dbReference type="ARBA" id="ARBA00022759"/>
    </source>
</evidence>
<dbReference type="STRING" id="6689.A0A3R7STW4"/>
<evidence type="ECO:0000313" key="15">
    <source>
        <dbReference type="Proteomes" id="UP000283509"/>
    </source>
</evidence>
<dbReference type="GO" id="GO:0003964">
    <property type="term" value="F:RNA-directed DNA polymerase activity"/>
    <property type="evidence" value="ECO:0007669"/>
    <property type="project" value="UniProtKB-KW"/>
</dbReference>
<reference evidence="14 15" key="2">
    <citation type="submission" date="2019-01" db="EMBL/GenBank/DDBJ databases">
        <title>The decoding of complex shrimp genome reveals the adaptation for benthos swimmer, frequently molting mechanism and breeding impact on genome.</title>
        <authorList>
            <person name="Sun Y."/>
            <person name="Gao Y."/>
            <person name="Yu Y."/>
        </authorList>
    </citation>
    <scope>NUCLEOTIDE SEQUENCE [LARGE SCALE GENOMIC DNA]</scope>
    <source>
        <tissue evidence="14">Muscle</tissue>
    </source>
</reference>
<feature type="coiled-coil region" evidence="10">
    <location>
        <begin position="54"/>
        <end position="81"/>
    </location>
</feature>
<evidence type="ECO:0000313" key="14">
    <source>
        <dbReference type="EMBL" id="ROT74917.1"/>
    </source>
</evidence>
<evidence type="ECO:0000259" key="13">
    <source>
        <dbReference type="Pfam" id="PF17917"/>
    </source>
</evidence>
<feature type="domain" description="Reverse transcriptase RNase H-like" evidence="13">
    <location>
        <begin position="93"/>
        <end position="185"/>
    </location>
</feature>
<evidence type="ECO:0000256" key="3">
    <source>
        <dbReference type="ARBA" id="ARBA00022679"/>
    </source>
</evidence>
<dbReference type="GO" id="GO:0071008">
    <property type="term" value="C:U2-type post-mRNA release spliceosomal complex"/>
    <property type="evidence" value="ECO:0007669"/>
    <property type="project" value="InterPro"/>
</dbReference>
<keyword evidence="4" id="KW-0548">Nucleotidyltransferase</keyword>
<dbReference type="GO" id="GO:0016787">
    <property type="term" value="F:hydrolase activity"/>
    <property type="evidence" value="ECO:0007669"/>
    <property type="project" value="UniProtKB-KW"/>
</dbReference>
<evidence type="ECO:0000256" key="10">
    <source>
        <dbReference type="SAM" id="Coils"/>
    </source>
</evidence>
<evidence type="ECO:0000256" key="8">
    <source>
        <dbReference type="ARBA" id="ARBA00022918"/>
    </source>
</evidence>
<feature type="region of interest" description="Disordered" evidence="11">
    <location>
        <begin position="527"/>
        <end position="585"/>
    </location>
</feature>
<keyword evidence="8" id="KW-0695">RNA-directed DNA polymerase</keyword>
<dbReference type="GO" id="GO:0004519">
    <property type="term" value="F:endonuclease activity"/>
    <property type="evidence" value="ECO:0007669"/>
    <property type="project" value="UniProtKB-KW"/>
</dbReference>
<dbReference type="OrthoDB" id="429427at2759"/>
<feature type="region of interest" description="Disordered" evidence="11">
    <location>
        <begin position="368"/>
        <end position="389"/>
    </location>
</feature>
<keyword evidence="9" id="KW-0539">Nucleus</keyword>
<evidence type="ECO:0000256" key="4">
    <source>
        <dbReference type="ARBA" id="ARBA00022695"/>
    </source>
</evidence>
<comment type="similarity">
    <text evidence="2">Belongs to the GCF family.</text>
</comment>
<dbReference type="PANTHER" id="PTHR12214:SF0">
    <property type="entry name" value="LD29489P"/>
    <property type="match status" value="1"/>
</dbReference>
<feature type="compositionally biased region" description="Basic and acidic residues" evidence="11">
    <location>
        <begin position="540"/>
        <end position="554"/>
    </location>
</feature>
<evidence type="ECO:0000256" key="2">
    <source>
        <dbReference type="ARBA" id="ARBA00010801"/>
    </source>
</evidence>
<keyword evidence="3" id="KW-0808">Transferase</keyword>
<evidence type="ECO:0000256" key="1">
    <source>
        <dbReference type="ARBA" id="ARBA00004123"/>
    </source>
</evidence>
<keyword evidence="6" id="KW-0255">Endonuclease</keyword>
<feature type="compositionally biased region" description="Basic and acidic residues" evidence="11">
    <location>
        <begin position="564"/>
        <end position="575"/>
    </location>
</feature>